<name>A0AAV7G1Q3_DENCH</name>
<keyword evidence="1" id="KW-0472">Membrane</keyword>
<keyword evidence="4" id="KW-1185">Reference proteome</keyword>
<accession>A0AAV7G1Q3</accession>
<reference evidence="3 4" key="1">
    <citation type="journal article" date="2021" name="Hortic Res">
        <title>Chromosome-scale assembly of the Dendrobium chrysotoxum genome enhances the understanding of orchid evolution.</title>
        <authorList>
            <person name="Zhang Y."/>
            <person name="Zhang G.Q."/>
            <person name="Zhang D."/>
            <person name="Liu X.D."/>
            <person name="Xu X.Y."/>
            <person name="Sun W.H."/>
            <person name="Yu X."/>
            <person name="Zhu X."/>
            <person name="Wang Z.W."/>
            <person name="Zhao X."/>
            <person name="Zhong W.Y."/>
            <person name="Chen H."/>
            <person name="Yin W.L."/>
            <person name="Huang T."/>
            <person name="Niu S.C."/>
            <person name="Liu Z.J."/>
        </authorList>
    </citation>
    <scope>NUCLEOTIDE SEQUENCE [LARGE SCALE GENOMIC DNA]</scope>
    <source>
        <strain evidence="3">Lindl</strain>
    </source>
</reference>
<evidence type="ECO:0000313" key="4">
    <source>
        <dbReference type="Proteomes" id="UP000775213"/>
    </source>
</evidence>
<feature type="transmembrane region" description="Helical" evidence="1">
    <location>
        <begin position="74"/>
        <end position="98"/>
    </location>
</feature>
<sequence length="175" mass="19448">MATLMLIILSFIHVSEKLNNKIMMLMDHWIKDNAIDIALNPILLLLLDAISFFMVGWCGLLFRLLFWPLRFSGLACLGFGLVGLILSGCHFPRGLIVFSGFDGEFCDVDHLFGLGSLLNIFNFFVKSITSGGGGGGGFTTGKSSITDFLVNFYEFLTDFFLAVFLVDFPVDFNNF</sequence>
<keyword evidence="1" id="KW-0812">Transmembrane</keyword>
<evidence type="ECO:0000256" key="2">
    <source>
        <dbReference type="SAM" id="SignalP"/>
    </source>
</evidence>
<dbReference type="EMBL" id="JAGFBR010000018">
    <property type="protein sequence ID" value="KAH0450316.1"/>
    <property type="molecule type" value="Genomic_DNA"/>
</dbReference>
<feature type="transmembrane region" description="Helical" evidence="1">
    <location>
        <begin position="110"/>
        <end position="128"/>
    </location>
</feature>
<organism evidence="3 4">
    <name type="scientific">Dendrobium chrysotoxum</name>
    <name type="common">Orchid</name>
    <dbReference type="NCBI Taxonomy" id="161865"/>
    <lineage>
        <taxon>Eukaryota</taxon>
        <taxon>Viridiplantae</taxon>
        <taxon>Streptophyta</taxon>
        <taxon>Embryophyta</taxon>
        <taxon>Tracheophyta</taxon>
        <taxon>Spermatophyta</taxon>
        <taxon>Magnoliopsida</taxon>
        <taxon>Liliopsida</taxon>
        <taxon>Asparagales</taxon>
        <taxon>Orchidaceae</taxon>
        <taxon>Epidendroideae</taxon>
        <taxon>Malaxideae</taxon>
        <taxon>Dendrobiinae</taxon>
        <taxon>Dendrobium</taxon>
    </lineage>
</organism>
<evidence type="ECO:0000256" key="1">
    <source>
        <dbReference type="SAM" id="Phobius"/>
    </source>
</evidence>
<gene>
    <name evidence="3" type="ORF">IEQ34_021008</name>
</gene>
<keyword evidence="1" id="KW-1133">Transmembrane helix</keyword>
<feature type="transmembrane region" description="Helical" evidence="1">
    <location>
        <begin position="148"/>
        <end position="166"/>
    </location>
</feature>
<evidence type="ECO:0000313" key="3">
    <source>
        <dbReference type="EMBL" id="KAH0450316.1"/>
    </source>
</evidence>
<dbReference type="AlphaFoldDB" id="A0AAV7G1Q3"/>
<proteinExistence type="predicted"/>
<feature type="transmembrane region" description="Helical" evidence="1">
    <location>
        <begin position="41"/>
        <end position="62"/>
    </location>
</feature>
<feature type="chain" id="PRO_5043922149" evidence="2">
    <location>
        <begin position="18"/>
        <end position="175"/>
    </location>
</feature>
<comment type="caution">
    <text evidence="3">The sequence shown here is derived from an EMBL/GenBank/DDBJ whole genome shotgun (WGS) entry which is preliminary data.</text>
</comment>
<feature type="signal peptide" evidence="2">
    <location>
        <begin position="1"/>
        <end position="17"/>
    </location>
</feature>
<dbReference type="Proteomes" id="UP000775213">
    <property type="component" value="Unassembled WGS sequence"/>
</dbReference>
<keyword evidence="2" id="KW-0732">Signal</keyword>
<protein>
    <submittedName>
        <fullName evidence="3">Uncharacterized protein</fullName>
    </submittedName>
</protein>